<protein>
    <submittedName>
        <fullName evidence="12">Unnamed protein product</fullName>
    </submittedName>
</protein>
<keyword evidence="2" id="KW-0597">Phosphoprotein</keyword>
<evidence type="ECO:0000256" key="2">
    <source>
        <dbReference type="ARBA" id="ARBA00022553"/>
    </source>
</evidence>
<dbReference type="InterPro" id="IPR008250">
    <property type="entry name" value="ATPase_P-typ_transduc_dom_A_sf"/>
</dbReference>
<dbReference type="SUPFAM" id="SSF81665">
    <property type="entry name" value="Calcium ATPase, transmembrane domain M"/>
    <property type="match status" value="1"/>
</dbReference>
<dbReference type="AlphaFoldDB" id="A0A9W6XLT7"/>
<dbReference type="Proteomes" id="UP001165083">
    <property type="component" value="Unassembled WGS sequence"/>
</dbReference>
<evidence type="ECO:0000313" key="13">
    <source>
        <dbReference type="Proteomes" id="UP001165083"/>
    </source>
</evidence>
<keyword evidence="7" id="KW-1278">Translocase</keyword>
<keyword evidence="5" id="KW-0067">ATP-binding</keyword>
<evidence type="ECO:0000259" key="10">
    <source>
        <dbReference type="Pfam" id="PF00122"/>
    </source>
</evidence>
<sequence length="471" mass="53582">MMKSLREHLLVPIDDLAGQRAQLVYAPNEHLQMLPFAFSRTRLALYCVLTMISCGSLLVLSVWYPPLFTRLARVALPYSSMSDADYMLIHVHGDGVRAHWIECAVHHPVPNGDDYRTKVPWVWFEFKKQRYVYDYERGEFRRYLATIQEDLSKLQRRCETGLDDHVVRTRRELFGANRITVDKPSIVELLFVKLVHPFYIFQIFSTVVWLLKNYTKYAVVIMVMSTVSLIYEIYSEISNSNRLRSLVVSNRFYEVLRSSTASTVHETELVPGDIVILDEGFVCADMLLLSGGCTVDEASLTGEAVPLNKNAAVGRGHITEISLQNKYEASFLHAGSTITRIFEDDVRCKGVVISTGFSTGKGELFRNILFPKQITFEFERDSYRYLVILWVIAIGAFIKRFVDGYQVGIPFSETLVNSLDLITVAVPPALPVVLTSGNGFSMRRLYHQSSDSRWQLAMGCPSTVVLSRVIR</sequence>
<keyword evidence="3" id="KW-0479">Metal-binding</keyword>
<dbReference type="InterPro" id="IPR004014">
    <property type="entry name" value="ATPase_P-typ_cation-transptr_N"/>
</dbReference>
<dbReference type="GO" id="GO:0016020">
    <property type="term" value="C:membrane"/>
    <property type="evidence" value="ECO:0007669"/>
    <property type="project" value="UniProtKB-SubCell"/>
</dbReference>
<evidence type="ECO:0000256" key="6">
    <source>
        <dbReference type="ARBA" id="ARBA00022842"/>
    </source>
</evidence>
<comment type="catalytic activity">
    <reaction evidence="8">
        <text>ATP + H2O = ADP + phosphate + H(+)</text>
        <dbReference type="Rhea" id="RHEA:13065"/>
        <dbReference type="ChEBI" id="CHEBI:15377"/>
        <dbReference type="ChEBI" id="CHEBI:15378"/>
        <dbReference type="ChEBI" id="CHEBI:30616"/>
        <dbReference type="ChEBI" id="CHEBI:43474"/>
        <dbReference type="ChEBI" id="CHEBI:456216"/>
    </reaction>
</comment>
<dbReference type="GO" id="GO:0019829">
    <property type="term" value="F:ATPase-coupled monoatomic cation transmembrane transporter activity"/>
    <property type="evidence" value="ECO:0007669"/>
    <property type="project" value="TreeGrafter"/>
</dbReference>
<dbReference type="Pfam" id="PF00122">
    <property type="entry name" value="E1-E2_ATPase"/>
    <property type="match status" value="1"/>
</dbReference>
<dbReference type="PANTHER" id="PTHR45630">
    <property type="entry name" value="CATION-TRANSPORTING ATPASE-RELATED"/>
    <property type="match status" value="1"/>
</dbReference>
<keyword evidence="9" id="KW-0812">Transmembrane</keyword>
<feature type="domain" description="Cation-transporting P-type ATPase N-terminal" evidence="11">
    <location>
        <begin position="146"/>
        <end position="209"/>
    </location>
</feature>
<keyword evidence="9" id="KW-1133">Transmembrane helix</keyword>
<reference evidence="12" key="1">
    <citation type="submission" date="2023-04" db="EMBL/GenBank/DDBJ databases">
        <title>Phytophthora lilii NBRC 32176.</title>
        <authorList>
            <person name="Ichikawa N."/>
            <person name="Sato H."/>
            <person name="Tonouchi N."/>
        </authorList>
    </citation>
    <scope>NUCLEOTIDE SEQUENCE</scope>
    <source>
        <strain evidence="12">NBRC 32176</strain>
    </source>
</reference>
<dbReference type="EMBL" id="BSXW01002379">
    <property type="protein sequence ID" value="GMF42145.1"/>
    <property type="molecule type" value="Genomic_DNA"/>
</dbReference>
<keyword evidence="4" id="KW-0547">Nucleotide-binding</keyword>
<dbReference type="InterPro" id="IPR059000">
    <property type="entry name" value="ATPase_P-type_domA"/>
</dbReference>
<dbReference type="InterPro" id="IPR006544">
    <property type="entry name" value="P-type_TPase_V"/>
</dbReference>
<keyword evidence="13" id="KW-1185">Reference proteome</keyword>
<keyword evidence="9" id="KW-0472">Membrane</keyword>
<feature type="transmembrane region" description="Helical" evidence="9">
    <location>
        <begin position="43"/>
        <end position="64"/>
    </location>
</feature>
<gene>
    <name evidence="12" type="ORF">Plil01_001675500</name>
</gene>
<evidence type="ECO:0000256" key="9">
    <source>
        <dbReference type="SAM" id="Phobius"/>
    </source>
</evidence>
<proteinExistence type="predicted"/>
<comment type="subcellular location">
    <subcellularLocation>
        <location evidence="1">Membrane</location>
        <topology evidence="1">Multi-pass membrane protein</topology>
    </subcellularLocation>
</comment>
<evidence type="ECO:0000256" key="5">
    <source>
        <dbReference type="ARBA" id="ARBA00022840"/>
    </source>
</evidence>
<evidence type="ECO:0000256" key="7">
    <source>
        <dbReference type="ARBA" id="ARBA00022967"/>
    </source>
</evidence>
<dbReference type="Gene3D" id="1.20.1110.10">
    <property type="entry name" value="Calcium-transporting ATPase, transmembrane domain"/>
    <property type="match status" value="1"/>
</dbReference>
<evidence type="ECO:0000256" key="4">
    <source>
        <dbReference type="ARBA" id="ARBA00022741"/>
    </source>
</evidence>
<organism evidence="12 13">
    <name type="scientific">Phytophthora lilii</name>
    <dbReference type="NCBI Taxonomy" id="2077276"/>
    <lineage>
        <taxon>Eukaryota</taxon>
        <taxon>Sar</taxon>
        <taxon>Stramenopiles</taxon>
        <taxon>Oomycota</taxon>
        <taxon>Peronosporomycetes</taxon>
        <taxon>Peronosporales</taxon>
        <taxon>Peronosporaceae</taxon>
        <taxon>Phytophthora</taxon>
    </lineage>
</organism>
<dbReference type="GO" id="GO:0140358">
    <property type="term" value="F:P-type transmembrane transporter activity"/>
    <property type="evidence" value="ECO:0007669"/>
    <property type="project" value="InterPro"/>
</dbReference>
<dbReference type="Gene3D" id="2.70.150.10">
    <property type="entry name" value="Calcium-transporting ATPase, cytoplasmic transduction domain A"/>
    <property type="match status" value="1"/>
</dbReference>
<keyword evidence="6" id="KW-0460">Magnesium</keyword>
<accession>A0A9W6XLT7</accession>
<dbReference type="GO" id="GO:0005524">
    <property type="term" value="F:ATP binding"/>
    <property type="evidence" value="ECO:0007669"/>
    <property type="project" value="UniProtKB-KW"/>
</dbReference>
<dbReference type="Pfam" id="PF00690">
    <property type="entry name" value="Cation_ATPase_N"/>
    <property type="match status" value="1"/>
</dbReference>
<feature type="domain" description="P-type ATPase A" evidence="10">
    <location>
        <begin position="254"/>
        <end position="366"/>
    </location>
</feature>
<dbReference type="OrthoDB" id="48943at2759"/>
<evidence type="ECO:0000259" key="11">
    <source>
        <dbReference type="Pfam" id="PF00690"/>
    </source>
</evidence>
<evidence type="ECO:0000313" key="12">
    <source>
        <dbReference type="EMBL" id="GMF42145.1"/>
    </source>
</evidence>
<evidence type="ECO:0000256" key="1">
    <source>
        <dbReference type="ARBA" id="ARBA00004141"/>
    </source>
</evidence>
<comment type="caution">
    <text evidence="12">The sequence shown here is derived from an EMBL/GenBank/DDBJ whole genome shotgun (WGS) entry which is preliminary data.</text>
</comment>
<evidence type="ECO:0000256" key="3">
    <source>
        <dbReference type="ARBA" id="ARBA00022723"/>
    </source>
</evidence>
<evidence type="ECO:0000256" key="8">
    <source>
        <dbReference type="ARBA" id="ARBA00049360"/>
    </source>
</evidence>
<dbReference type="SUPFAM" id="SSF81653">
    <property type="entry name" value="Calcium ATPase, transduction domain A"/>
    <property type="match status" value="1"/>
</dbReference>
<dbReference type="InterPro" id="IPR023298">
    <property type="entry name" value="ATPase_P-typ_TM_dom_sf"/>
</dbReference>
<dbReference type="PANTHER" id="PTHR45630:SF8">
    <property type="entry name" value="CATION-TRANSPORTING ATPASE"/>
    <property type="match status" value="1"/>
</dbReference>
<name>A0A9W6XLT7_9STRA</name>
<dbReference type="GO" id="GO:0046872">
    <property type="term" value="F:metal ion binding"/>
    <property type="evidence" value="ECO:0007669"/>
    <property type="project" value="UniProtKB-KW"/>
</dbReference>